<keyword evidence="1" id="KW-1133">Transmembrane helix</keyword>
<dbReference type="EMBL" id="VWPL01000007">
    <property type="protein sequence ID" value="KAA5602442.1"/>
    <property type="molecule type" value="Genomic_DNA"/>
</dbReference>
<keyword evidence="3" id="KW-1185">Reference proteome</keyword>
<proteinExistence type="predicted"/>
<dbReference type="Pfam" id="PF10027">
    <property type="entry name" value="DUF2269"/>
    <property type="match status" value="1"/>
</dbReference>
<sequence>MLYDALKALHILGVVILLGNVTITAFWKAFADRTRDPVVIAFGQRLVTITDFVFTATGIVLIYIGGFGAAWVGGLDPFAPGWLLWGQILFAVSGAIWIVILIPAQIRLGRAARRFAAGGSIPDSYWRDSRLWLTWGIIACVPLVAAVWVMVAKPG</sequence>
<name>A0A5M6I2P6_9HYPH</name>
<evidence type="ECO:0000256" key="1">
    <source>
        <dbReference type="SAM" id="Phobius"/>
    </source>
</evidence>
<keyword evidence="1" id="KW-0812">Transmembrane</keyword>
<accession>A0A5M6I2P6</accession>
<dbReference type="Proteomes" id="UP000323886">
    <property type="component" value="Unassembled WGS sequence"/>
</dbReference>
<feature type="transmembrane region" description="Helical" evidence="1">
    <location>
        <begin position="12"/>
        <end position="31"/>
    </location>
</feature>
<dbReference type="RefSeq" id="WP_150096765.1">
    <property type="nucleotide sequence ID" value="NZ_VWPL01000007.1"/>
</dbReference>
<feature type="transmembrane region" description="Helical" evidence="1">
    <location>
        <begin position="131"/>
        <end position="151"/>
    </location>
</feature>
<evidence type="ECO:0000313" key="2">
    <source>
        <dbReference type="EMBL" id="KAA5602442.1"/>
    </source>
</evidence>
<protein>
    <submittedName>
        <fullName evidence="2">DUF2269 domain-containing protein</fullName>
    </submittedName>
</protein>
<feature type="transmembrane region" description="Helical" evidence="1">
    <location>
        <begin position="52"/>
        <end position="72"/>
    </location>
</feature>
<dbReference type="AlphaFoldDB" id="A0A5M6I2P6"/>
<reference evidence="2 3" key="1">
    <citation type="submission" date="2019-09" db="EMBL/GenBank/DDBJ databases">
        <title>Draft Whole-Genome sequence of Blastochloris sulfoviridis DSM 729.</title>
        <authorList>
            <person name="Meyer T.E."/>
            <person name="Kyndt J.A."/>
        </authorList>
    </citation>
    <scope>NUCLEOTIDE SEQUENCE [LARGE SCALE GENOMIC DNA]</scope>
    <source>
        <strain evidence="2 3">DSM 729</strain>
    </source>
</reference>
<keyword evidence="1" id="KW-0472">Membrane</keyword>
<dbReference type="InterPro" id="IPR018729">
    <property type="entry name" value="DUF2269_transmembrane"/>
</dbReference>
<dbReference type="OrthoDB" id="9786302at2"/>
<comment type="caution">
    <text evidence="2">The sequence shown here is derived from an EMBL/GenBank/DDBJ whole genome shotgun (WGS) entry which is preliminary data.</text>
</comment>
<gene>
    <name evidence="2" type="ORF">F1193_05960</name>
</gene>
<organism evidence="2 3">
    <name type="scientific">Blastochloris sulfoviridis</name>
    <dbReference type="NCBI Taxonomy" id="50712"/>
    <lineage>
        <taxon>Bacteria</taxon>
        <taxon>Pseudomonadati</taxon>
        <taxon>Pseudomonadota</taxon>
        <taxon>Alphaproteobacteria</taxon>
        <taxon>Hyphomicrobiales</taxon>
        <taxon>Blastochloridaceae</taxon>
        <taxon>Blastochloris</taxon>
    </lineage>
</organism>
<evidence type="ECO:0000313" key="3">
    <source>
        <dbReference type="Proteomes" id="UP000323886"/>
    </source>
</evidence>
<feature type="transmembrane region" description="Helical" evidence="1">
    <location>
        <begin position="84"/>
        <end position="104"/>
    </location>
</feature>